<evidence type="ECO:0000256" key="1">
    <source>
        <dbReference type="SAM" id="Phobius"/>
    </source>
</evidence>
<keyword evidence="1" id="KW-1133">Transmembrane helix</keyword>
<proteinExistence type="predicted"/>
<accession>A0A813J776</accession>
<gene>
    <name evidence="2" type="ORF">PGLA2088_LOCUS15851</name>
</gene>
<sequence>MAAVFAYTLTMGENNWENFQVWLDEDNEQVLHPMQTQASRESSVAGPECVGKELSWRISGSAQTVRLINEAQQEQLKDADAEEKKSVAVVFEGDYVPEGVTKGASISEMPLVQLNAGMEGKPGDKYRIRLHVRGKYKRLEWTKARGVDAIVALGQRRHTHKYHVIGDHSYWTFQQMEDHPSTKGVFSAEVQLLKETSNFQIFRDGDWDQGFYPAVGSDSSSTIHGPDGLGQGKNWQISGKVGDVFRIDFQRHVVKQKDQRSLSWQFVRPGEVDFQEMAKSHKYFLAGSWNGFQDVELMTLDTDSGHYRQEVTIGMSGTETFQILLNQNWLAAVHPDANDATQDDGHRLQGPDDGGVGRYWTIGADPADGISPGDHAMVSLEMAGGLPRRVRWEKYDSPDAHHEYLARGCQKIFERHLRLMGLIPRETLEKPARLSKKPEFYRAGRGKKQYATLAILFDSRDTGPGQVLAGLFIARYLAAMEQAKNAIASAIELGHIKSSTDYAAIERDFGARRLTLQSNGPDCFLLGPEGCADLGVYPGTFPDWYPTARALQIDLEAAMLNVSRTQGGPAVELSELDKFRLEVEAPPAQEWASAGELSYGIEEGVSPFFSALAWFPSRRLMFRHPLPQGWSATKMIVTGRVTLEVAELSGSRLKDERLGPGGRVFLVDGEQNVLSSLEPKDLLTIDPGTNSIRLRKLRELPDSSWADQLQEAFDAKGKISEVQMRDQAGLTAVLSPLAPPLHDFAVVVVTTLAGSTFVDDTLFGTMLGLSGVTVLPYLASVIAGLALLFKTQKDAIKASKKKKPNRPSIFKGLMARRPPKWGGGAKSPQAWDRNLPMGADLTGAGEAGWAPPTVSQNGFGPKRGFIASRLSGIRASFIDPDYVIDPSDHLTCRGRLKMCLRRCCRVVA</sequence>
<dbReference type="EMBL" id="CAJNNW010019807">
    <property type="protein sequence ID" value="CAE8665220.1"/>
    <property type="molecule type" value="Genomic_DNA"/>
</dbReference>
<reference evidence="2" key="1">
    <citation type="submission" date="2021-02" db="EMBL/GenBank/DDBJ databases">
        <authorList>
            <person name="Dougan E. K."/>
            <person name="Rhodes N."/>
            <person name="Thang M."/>
            <person name="Chan C."/>
        </authorList>
    </citation>
    <scope>NUCLEOTIDE SEQUENCE</scope>
</reference>
<keyword evidence="1" id="KW-0472">Membrane</keyword>
<keyword evidence="1" id="KW-0812">Transmembrane</keyword>
<dbReference type="AlphaFoldDB" id="A0A813J776"/>
<name>A0A813J776_POLGL</name>
<organism evidence="2 3">
    <name type="scientific">Polarella glacialis</name>
    <name type="common">Dinoflagellate</name>
    <dbReference type="NCBI Taxonomy" id="89957"/>
    <lineage>
        <taxon>Eukaryota</taxon>
        <taxon>Sar</taxon>
        <taxon>Alveolata</taxon>
        <taxon>Dinophyceae</taxon>
        <taxon>Suessiales</taxon>
        <taxon>Suessiaceae</taxon>
        <taxon>Polarella</taxon>
    </lineage>
</organism>
<protein>
    <submittedName>
        <fullName evidence="2">Uncharacterized protein</fullName>
    </submittedName>
</protein>
<dbReference type="Proteomes" id="UP000626109">
    <property type="component" value="Unassembled WGS sequence"/>
</dbReference>
<comment type="caution">
    <text evidence="2">The sequence shown here is derived from an EMBL/GenBank/DDBJ whole genome shotgun (WGS) entry which is preliminary data.</text>
</comment>
<evidence type="ECO:0000313" key="2">
    <source>
        <dbReference type="EMBL" id="CAE8665220.1"/>
    </source>
</evidence>
<feature type="transmembrane region" description="Helical" evidence="1">
    <location>
        <begin position="762"/>
        <end position="789"/>
    </location>
</feature>
<evidence type="ECO:0000313" key="3">
    <source>
        <dbReference type="Proteomes" id="UP000626109"/>
    </source>
</evidence>